<dbReference type="Proteomes" id="UP000531561">
    <property type="component" value="Unassembled WGS sequence"/>
</dbReference>
<evidence type="ECO:0000256" key="1">
    <source>
        <dbReference type="ARBA" id="ARBA00004613"/>
    </source>
</evidence>
<dbReference type="GO" id="GO:0071555">
    <property type="term" value="P:cell wall organization"/>
    <property type="evidence" value="ECO:0007669"/>
    <property type="project" value="UniProtKB-KW"/>
</dbReference>
<keyword evidence="8" id="KW-1015">Disulfide bond</keyword>
<dbReference type="RefSeq" id="XP_037193782.1">
    <property type="nucleotide sequence ID" value="XM_037333695.1"/>
</dbReference>
<comment type="catalytic activity">
    <reaction evidence="11">
        <text>(1,4-alpha-D-galacturonosyl)n+m + H2O = (1,4-alpha-D-galacturonosyl)n + (1,4-alpha-D-galacturonosyl)m.</text>
        <dbReference type="EC" id="3.2.1.15"/>
    </reaction>
</comment>
<keyword evidence="16" id="KW-1185">Reference proteome</keyword>
<comment type="similarity">
    <text evidence="2 13">Belongs to the glycosyl hydrolase 28 family.</text>
</comment>
<evidence type="ECO:0000256" key="9">
    <source>
        <dbReference type="ARBA" id="ARBA00023295"/>
    </source>
</evidence>
<feature type="signal peptide" evidence="14">
    <location>
        <begin position="1"/>
        <end position="19"/>
    </location>
</feature>
<dbReference type="GO" id="GO:0004650">
    <property type="term" value="F:polygalacturonase activity"/>
    <property type="evidence" value="ECO:0007669"/>
    <property type="project" value="UniProtKB-EC"/>
</dbReference>
<accession>A0A8H6AWE5</accession>
<dbReference type="EC" id="3.2.1.15" evidence="3"/>
<dbReference type="SUPFAM" id="SSF51126">
    <property type="entry name" value="Pectin lyase-like"/>
    <property type="match status" value="1"/>
</dbReference>
<keyword evidence="10" id="KW-0961">Cell wall biogenesis/degradation</keyword>
<keyword evidence="7 13" id="KW-0378">Hydrolase</keyword>
<comment type="caution">
    <text evidence="15">The sequence shown here is derived from an EMBL/GenBank/DDBJ whole genome shotgun (WGS) entry which is preliminary data.</text>
</comment>
<evidence type="ECO:0000256" key="3">
    <source>
        <dbReference type="ARBA" id="ARBA00012736"/>
    </source>
</evidence>
<evidence type="ECO:0000256" key="5">
    <source>
        <dbReference type="ARBA" id="ARBA00022729"/>
    </source>
</evidence>
<dbReference type="EMBL" id="JABFCT010000006">
    <property type="protein sequence ID" value="KAF5874836.1"/>
    <property type="molecule type" value="Genomic_DNA"/>
</dbReference>
<keyword evidence="6" id="KW-0677">Repeat</keyword>
<gene>
    <name evidence="15" type="ORF">Bfra_003285sa</name>
</gene>
<dbReference type="PANTHER" id="PTHR31884">
    <property type="entry name" value="POLYGALACTURONASE"/>
    <property type="match status" value="1"/>
</dbReference>
<dbReference type="GeneID" id="59257387"/>
<dbReference type="InterPro" id="IPR011050">
    <property type="entry name" value="Pectin_lyase_fold/virulence"/>
</dbReference>
<evidence type="ECO:0000256" key="7">
    <source>
        <dbReference type="ARBA" id="ARBA00022801"/>
    </source>
</evidence>
<dbReference type="AlphaFoldDB" id="A0A8H6AWE5"/>
<feature type="chain" id="PRO_5034462592" description="endo-polygalacturonase" evidence="14">
    <location>
        <begin position="20"/>
        <end position="374"/>
    </location>
</feature>
<dbReference type="Gene3D" id="2.160.20.10">
    <property type="entry name" value="Single-stranded right-handed beta-helix, Pectin lyase-like"/>
    <property type="match status" value="1"/>
</dbReference>
<dbReference type="FunFam" id="2.160.20.10:FF:000002">
    <property type="entry name" value="Endopolygalacturonase D"/>
    <property type="match status" value="1"/>
</dbReference>
<evidence type="ECO:0000256" key="11">
    <source>
        <dbReference type="ARBA" id="ARBA00034074"/>
    </source>
</evidence>
<dbReference type="InterPro" id="IPR012334">
    <property type="entry name" value="Pectin_lyas_fold"/>
</dbReference>
<evidence type="ECO:0000313" key="16">
    <source>
        <dbReference type="Proteomes" id="UP000531561"/>
    </source>
</evidence>
<dbReference type="PROSITE" id="PS00502">
    <property type="entry name" value="POLYGALACTURONASE"/>
    <property type="match status" value="1"/>
</dbReference>
<evidence type="ECO:0000313" key="15">
    <source>
        <dbReference type="EMBL" id="KAF5874836.1"/>
    </source>
</evidence>
<keyword evidence="9 13" id="KW-0326">Glycosidase</keyword>
<dbReference type="SMART" id="SM00710">
    <property type="entry name" value="PbH1"/>
    <property type="match status" value="7"/>
</dbReference>
<dbReference type="InterPro" id="IPR006626">
    <property type="entry name" value="PbH1"/>
</dbReference>
<proteinExistence type="inferred from homology"/>
<evidence type="ECO:0000256" key="10">
    <source>
        <dbReference type="ARBA" id="ARBA00023316"/>
    </source>
</evidence>
<dbReference type="GO" id="GO:0045490">
    <property type="term" value="P:pectin catabolic process"/>
    <property type="evidence" value="ECO:0007669"/>
    <property type="project" value="TreeGrafter"/>
</dbReference>
<dbReference type="InterPro" id="IPR000743">
    <property type="entry name" value="Glyco_hydro_28"/>
</dbReference>
<evidence type="ECO:0000256" key="12">
    <source>
        <dbReference type="PROSITE-ProRule" id="PRU10052"/>
    </source>
</evidence>
<evidence type="ECO:0000256" key="6">
    <source>
        <dbReference type="ARBA" id="ARBA00022737"/>
    </source>
</evidence>
<evidence type="ECO:0000256" key="13">
    <source>
        <dbReference type="RuleBase" id="RU361169"/>
    </source>
</evidence>
<keyword evidence="4" id="KW-0964">Secreted</keyword>
<reference evidence="15 16" key="1">
    <citation type="journal article" date="2020" name="Phytopathology">
        <title>A high-quality genome resource of Botrytis fragariae, a new and rapidly spreading fungal pathogen causing strawberry gray mold in the U.S.A.</title>
        <authorList>
            <person name="Wu Y."/>
            <person name="Saski C.A."/>
            <person name="Schnabel G."/>
            <person name="Xiao S."/>
            <person name="Hu M."/>
        </authorList>
    </citation>
    <scope>NUCLEOTIDE SEQUENCE [LARGE SCALE GENOMIC DNA]</scope>
    <source>
        <strain evidence="15 16">BVB16</strain>
    </source>
</reference>
<keyword evidence="5 14" id="KW-0732">Signal</keyword>
<evidence type="ECO:0000256" key="8">
    <source>
        <dbReference type="ARBA" id="ARBA00023157"/>
    </source>
</evidence>
<dbReference type="InterPro" id="IPR050434">
    <property type="entry name" value="Glycosyl_hydrlase_28"/>
</dbReference>
<organism evidence="15 16">
    <name type="scientific">Botrytis fragariae</name>
    <dbReference type="NCBI Taxonomy" id="1964551"/>
    <lineage>
        <taxon>Eukaryota</taxon>
        <taxon>Fungi</taxon>
        <taxon>Dikarya</taxon>
        <taxon>Ascomycota</taxon>
        <taxon>Pezizomycotina</taxon>
        <taxon>Leotiomycetes</taxon>
        <taxon>Helotiales</taxon>
        <taxon>Sclerotiniaceae</taxon>
        <taxon>Botrytis</taxon>
    </lineage>
</organism>
<dbReference type="Pfam" id="PF00295">
    <property type="entry name" value="Glyco_hydro_28"/>
    <property type="match status" value="1"/>
</dbReference>
<name>A0A8H6AWE5_9HELO</name>
<evidence type="ECO:0000256" key="2">
    <source>
        <dbReference type="ARBA" id="ARBA00008834"/>
    </source>
</evidence>
<dbReference type="GO" id="GO:0005576">
    <property type="term" value="C:extracellular region"/>
    <property type="evidence" value="ECO:0007669"/>
    <property type="project" value="UniProtKB-SubCell"/>
</dbReference>
<comment type="subcellular location">
    <subcellularLocation>
        <location evidence="1">Secreted</location>
    </subcellularLocation>
</comment>
<protein>
    <recommendedName>
        <fullName evidence="3">endo-polygalacturonase</fullName>
        <ecNumber evidence="3">3.2.1.15</ecNumber>
    </recommendedName>
</protein>
<feature type="active site" evidence="12">
    <location>
        <position position="235"/>
    </location>
</feature>
<dbReference type="OrthoDB" id="1546079at2759"/>
<sequence>MVYLTSLIAFLASTALVSAAPGSAPAALDARADCTFTTAATAQASKTSCTTIILNGIVVPAGTTLDLTGLKTGTKVIFQGTTTFGYSEWEGPLVSISGQDIVVTGASGNKLDGGGARWWDGLGSNVSAGKGKVKPKFFYAHKLTGSSSITGLNFLNAPVQCISISQSVGLSLVNINIDNSAGDANDLGHNTDAFDINLSQNIYISGAIVKNQDDCVAVNSGTNITFTGGNCSGGHGLSVGSVGGRSGTGANDVKDVRFLSSTVQKSTNGVRVKTVSGATGTVSGVTFQDITLVGITGVGVDVQQDYENGSPTGTPTGKVPITGLTVSNVHGTVTGGQNIYILCANCSGWTWNKVAVTGGTTKKACAGIPSGASC</sequence>
<evidence type="ECO:0000256" key="14">
    <source>
        <dbReference type="SAM" id="SignalP"/>
    </source>
</evidence>
<evidence type="ECO:0000256" key="4">
    <source>
        <dbReference type="ARBA" id="ARBA00022525"/>
    </source>
</evidence>
<dbReference type="PANTHER" id="PTHR31884:SF1">
    <property type="entry name" value="POLYGALACTURONASE"/>
    <property type="match status" value="1"/>
</dbReference>